<reference evidence="2 3" key="1">
    <citation type="submission" date="2024-10" db="EMBL/GenBank/DDBJ databases">
        <title>The Natural Products Discovery Center: Release of the First 8490 Sequenced Strains for Exploring Actinobacteria Biosynthetic Diversity.</title>
        <authorList>
            <person name="Kalkreuter E."/>
            <person name="Kautsar S.A."/>
            <person name="Yang D."/>
            <person name="Bader C.D."/>
            <person name="Teijaro C.N."/>
            <person name="Fluegel L."/>
            <person name="Davis C.M."/>
            <person name="Simpson J.R."/>
            <person name="Lauterbach L."/>
            <person name="Steele A.D."/>
            <person name="Gui C."/>
            <person name="Meng S."/>
            <person name="Li G."/>
            <person name="Viehrig K."/>
            <person name="Ye F."/>
            <person name="Su P."/>
            <person name="Kiefer A.F."/>
            <person name="Nichols A."/>
            <person name="Cepeda A.J."/>
            <person name="Yan W."/>
            <person name="Fan B."/>
            <person name="Jiang Y."/>
            <person name="Adhikari A."/>
            <person name="Zheng C.-J."/>
            <person name="Schuster L."/>
            <person name="Cowan T.M."/>
            <person name="Smanski M.J."/>
            <person name="Chevrette M.G."/>
            <person name="De Carvalho L.P.S."/>
            <person name="Shen B."/>
        </authorList>
    </citation>
    <scope>NUCLEOTIDE SEQUENCE [LARGE SCALE GENOMIC DNA]</scope>
    <source>
        <strain evidence="2 3">NPDC020327</strain>
    </source>
</reference>
<dbReference type="InterPro" id="IPR014988">
    <property type="entry name" value="Uncharacterised_YqcI/YcgG"/>
</dbReference>
<proteinExistence type="predicted"/>
<gene>
    <name evidence="2" type="ORF">ACH429_03515</name>
</gene>
<dbReference type="Proteomes" id="UP001611548">
    <property type="component" value="Unassembled WGS sequence"/>
</dbReference>
<sequence>MAESEHVLSELTTDLVSDPRTPRLHAWERDAARRFHDRMLDRAAPFPCVFGVDALRKATLRYAFVPGGPERPRALAEALRDFVRLAPALGRRTSLVAFFQPDFDPDLQQDFQQEDDAAPGHRTVADYRRELWDLLQSLHELDDAAWPEDIPLDPEDPEWEFSFSGMPMFVVANTPAHQRRMSRYFEYFTITFQPRFVFDDISEDSLPGRNARTIIRGRLADYDAVPASPVLGSYGKPGNKEWVQYFLGDDNAPGGGESRCPLHVRAKPDEHGDARIETHKNR</sequence>
<accession>A0ABW7UKK1</accession>
<dbReference type="PANTHER" id="PTHR40045:SF1">
    <property type="entry name" value="YQCI_YCGG FAMILY PROTEIN"/>
    <property type="match status" value="1"/>
</dbReference>
<protein>
    <submittedName>
        <fullName evidence="2">YqcI/YcgG family protein</fullName>
    </submittedName>
</protein>
<name>A0ABW7UKK1_9ACTN</name>
<evidence type="ECO:0000256" key="1">
    <source>
        <dbReference type="SAM" id="MobiDB-lite"/>
    </source>
</evidence>
<organism evidence="2 3">
    <name type="scientific">Streptomyces pathocidini</name>
    <dbReference type="NCBI Taxonomy" id="1650571"/>
    <lineage>
        <taxon>Bacteria</taxon>
        <taxon>Bacillati</taxon>
        <taxon>Actinomycetota</taxon>
        <taxon>Actinomycetes</taxon>
        <taxon>Kitasatosporales</taxon>
        <taxon>Streptomycetaceae</taxon>
        <taxon>Streptomyces</taxon>
    </lineage>
</organism>
<comment type="caution">
    <text evidence="2">The sequence shown here is derived from an EMBL/GenBank/DDBJ whole genome shotgun (WGS) entry which is preliminary data.</text>
</comment>
<evidence type="ECO:0000313" key="2">
    <source>
        <dbReference type="EMBL" id="MFI1963199.1"/>
    </source>
</evidence>
<dbReference type="EMBL" id="JBIRWE010000001">
    <property type="protein sequence ID" value="MFI1963199.1"/>
    <property type="molecule type" value="Genomic_DNA"/>
</dbReference>
<dbReference type="PANTHER" id="PTHR40045">
    <property type="entry name" value="YCGG FAMILY PROTEIN"/>
    <property type="match status" value="1"/>
</dbReference>
<evidence type="ECO:0000313" key="3">
    <source>
        <dbReference type="Proteomes" id="UP001611548"/>
    </source>
</evidence>
<feature type="region of interest" description="Disordered" evidence="1">
    <location>
        <begin position="256"/>
        <end position="282"/>
    </location>
</feature>
<feature type="compositionally biased region" description="Basic and acidic residues" evidence="1">
    <location>
        <begin position="266"/>
        <end position="282"/>
    </location>
</feature>
<dbReference type="Pfam" id="PF08892">
    <property type="entry name" value="YqcI_YcgG"/>
    <property type="match status" value="1"/>
</dbReference>
<keyword evidence="3" id="KW-1185">Reference proteome</keyword>
<dbReference type="RefSeq" id="WP_055471416.1">
    <property type="nucleotide sequence ID" value="NZ_JBIRWE010000001.1"/>
</dbReference>